<protein>
    <submittedName>
        <fullName evidence="1">Uncharacterized protein</fullName>
    </submittedName>
</protein>
<reference evidence="1 2" key="1">
    <citation type="submission" date="2020-07" db="EMBL/GenBank/DDBJ databases">
        <title>Sequencing the genomes of 1000 actinobacteria strains.</title>
        <authorList>
            <person name="Klenk H.-P."/>
        </authorList>
    </citation>
    <scope>NUCLEOTIDE SEQUENCE [LARGE SCALE GENOMIC DNA]</scope>
    <source>
        <strain evidence="1 2">DSM 43814</strain>
    </source>
</reference>
<name>A0ABX2RSV7_9ACTN</name>
<dbReference type="RefSeq" id="WP_257028503.1">
    <property type="nucleotide sequence ID" value="NZ_JACCCQ010000001.1"/>
</dbReference>
<dbReference type="Proteomes" id="UP000631553">
    <property type="component" value="Unassembled WGS sequence"/>
</dbReference>
<sequence length="40" mass="4240">MDPIDVTEVAPGEHSLYLVAGTTDVDDVISELGHEPNGVF</sequence>
<gene>
    <name evidence="1" type="ORF">HDA35_005460</name>
</gene>
<organism evidence="1 2">
    <name type="scientific">Micromonospora purpureochromogenes</name>
    <dbReference type="NCBI Taxonomy" id="47872"/>
    <lineage>
        <taxon>Bacteria</taxon>
        <taxon>Bacillati</taxon>
        <taxon>Actinomycetota</taxon>
        <taxon>Actinomycetes</taxon>
        <taxon>Micromonosporales</taxon>
        <taxon>Micromonosporaceae</taxon>
        <taxon>Micromonospora</taxon>
    </lineage>
</organism>
<accession>A0ABX2RSV7</accession>
<keyword evidence="2" id="KW-1185">Reference proteome</keyword>
<proteinExistence type="predicted"/>
<dbReference type="EMBL" id="JACCCQ010000001">
    <property type="protein sequence ID" value="NYF59629.1"/>
    <property type="molecule type" value="Genomic_DNA"/>
</dbReference>
<evidence type="ECO:0000313" key="1">
    <source>
        <dbReference type="EMBL" id="NYF59629.1"/>
    </source>
</evidence>
<comment type="caution">
    <text evidence="1">The sequence shown here is derived from an EMBL/GenBank/DDBJ whole genome shotgun (WGS) entry which is preliminary data.</text>
</comment>
<evidence type="ECO:0000313" key="2">
    <source>
        <dbReference type="Proteomes" id="UP000631553"/>
    </source>
</evidence>